<keyword evidence="1" id="KW-1133">Transmembrane helix</keyword>
<dbReference type="AlphaFoldDB" id="A0A0G0WTE4"/>
<feature type="transmembrane region" description="Helical" evidence="1">
    <location>
        <begin position="48"/>
        <end position="67"/>
    </location>
</feature>
<proteinExistence type="predicted"/>
<reference evidence="2 3" key="1">
    <citation type="journal article" date="2015" name="Nature">
        <title>rRNA introns, odd ribosomes, and small enigmatic genomes across a large radiation of phyla.</title>
        <authorList>
            <person name="Brown C.T."/>
            <person name="Hug L.A."/>
            <person name="Thomas B.C."/>
            <person name="Sharon I."/>
            <person name="Castelle C.J."/>
            <person name="Singh A."/>
            <person name="Wilkins M.J."/>
            <person name="Williams K.H."/>
            <person name="Banfield J.F."/>
        </authorList>
    </citation>
    <scope>NUCLEOTIDE SEQUENCE [LARGE SCALE GENOMIC DNA]</scope>
</reference>
<gene>
    <name evidence="2" type="ORF">UU72_C0037G0010</name>
</gene>
<dbReference type="Proteomes" id="UP000034163">
    <property type="component" value="Unassembled WGS sequence"/>
</dbReference>
<name>A0A0G0WTE4_UNCKA</name>
<sequence>MVDSVFSDLLTLVGLLVVLILIFALVFFGVPFSLLWAVGYLKLGAYDLWNPLNWLAVWIILFVLQVVRKNG</sequence>
<comment type="caution">
    <text evidence="2">The sequence shown here is derived from an EMBL/GenBank/DDBJ whole genome shotgun (WGS) entry which is preliminary data.</text>
</comment>
<feature type="transmembrane region" description="Helical" evidence="1">
    <location>
        <begin position="12"/>
        <end position="36"/>
    </location>
</feature>
<keyword evidence="1" id="KW-0812">Transmembrane</keyword>
<evidence type="ECO:0000313" key="3">
    <source>
        <dbReference type="Proteomes" id="UP000034163"/>
    </source>
</evidence>
<evidence type="ECO:0000313" key="2">
    <source>
        <dbReference type="EMBL" id="KKS15347.1"/>
    </source>
</evidence>
<accession>A0A0G0WTE4</accession>
<dbReference type="EMBL" id="LCBS01000037">
    <property type="protein sequence ID" value="KKS15347.1"/>
    <property type="molecule type" value="Genomic_DNA"/>
</dbReference>
<protein>
    <submittedName>
        <fullName evidence="2">Uncharacterized protein</fullName>
    </submittedName>
</protein>
<organism evidence="2 3">
    <name type="scientific">candidate division WWE3 bacterium GW2011_GWB1_41_6</name>
    <dbReference type="NCBI Taxonomy" id="1619112"/>
    <lineage>
        <taxon>Bacteria</taxon>
        <taxon>Katanobacteria</taxon>
    </lineage>
</organism>
<keyword evidence="1" id="KW-0472">Membrane</keyword>
<evidence type="ECO:0000256" key="1">
    <source>
        <dbReference type="SAM" id="Phobius"/>
    </source>
</evidence>